<feature type="compositionally biased region" description="Basic and acidic residues" evidence="1">
    <location>
        <begin position="14"/>
        <end position="26"/>
    </location>
</feature>
<feature type="compositionally biased region" description="Polar residues" evidence="1">
    <location>
        <begin position="194"/>
        <end position="204"/>
    </location>
</feature>
<dbReference type="VEuPathDB" id="VectorBase:AATE010865"/>
<feature type="compositionally biased region" description="Pro residues" evidence="1">
    <location>
        <begin position="354"/>
        <end position="368"/>
    </location>
</feature>
<organism evidence="2">
    <name type="scientific">Anopheles atroparvus</name>
    <name type="common">European mosquito</name>
    <dbReference type="NCBI Taxonomy" id="41427"/>
    <lineage>
        <taxon>Eukaryota</taxon>
        <taxon>Metazoa</taxon>
        <taxon>Ecdysozoa</taxon>
        <taxon>Arthropoda</taxon>
        <taxon>Hexapoda</taxon>
        <taxon>Insecta</taxon>
        <taxon>Pterygota</taxon>
        <taxon>Neoptera</taxon>
        <taxon>Endopterygota</taxon>
        <taxon>Diptera</taxon>
        <taxon>Nematocera</taxon>
        <taxon>Culicoidea</taxon>
        <taxon>Culicidae</taxon>
        <taxon>Anophelinae</taxon>
        <taxon>Anopheles</taxon>
    </lineage>
</organism>
<evidence type="ECO:0000256" key="1">
    <source>
        <dbReference type="SAM" id="MobiDB-lite"/>
    </source>
</evidence>
<sequence length="375" mass="41034">MISANLAGDNSDSYAHEVEQHPEGGLRDGNVLAALPGPPHKVLQLVQTADARRQQAGLERVEATPALRVDRRLTSPAGHGECPGSHPARVQVRIRLQQPPEVARASDRMLQPGRRQDRARIGRQTLEEDLFEQVLQPGAQVHRGVLVHEPAEPRVRHPAVEPPDRQLQPGPRRLALLERAVARHGKHGRRPRGTASTDTRSAYSRQRPVRMTRSTQCWLQGGCCSSTNRLCESTHTNSSALVTFVLTVSSELYRPNRRTGSELSEPALRLLYVEVDVCERIVSCWIAILMSSRPPPPHGILAGVARCREREWFELARDLALRLVTPAASRSSGSGPKPGPPVLRFAPGAAPLPMLAPPPTPPFPPVPPALGELLP</sequence>
<proteinExistence type="predicted"/>
<feature type="compositionally biased region" description="Basic residues" evidence="1">
    <location>
        <begin position="183"/>
        <end position="192"/>
    </location>
</feature>
<accession>A0A182J3X4</accession>
<feature type="region of interest" description="Disordered" evidence="1">
    <location>
        <begin position="353"/>
        <end position="375"/>
    </location>
</feature>
<dbReference type="AlphaFoldDB" id="A0A182J3X4"/>
<reference evidence="2" key="1">
    <citation type="submission" date="2022-08" db="UniProtKB">
        <authorList>
            <consortium name="EnsemblMetazoa"/>
        </authorList>
    </citation>
    <scope>IDENTIFICATION</scope>
    <source>
        <strain evidence="2">EBRO</strain>
    </source>
</reference>
<protein>
    <submittedName>
        <fullName evidence="2">Uncharacterized protein</fullName>
    </submittedName>
</protein>
<feature type="region of interest" description="Disordered" evidence="1">
    <location>
        <begin position="183"/>
        <end position="207"/>
    </location>
</feature>
<evidence type="ECO:0000313" key="2">
    <source>
        <dbReference type="EnsemblMetazoa" id="AATE010865-PA.1"/>
    </source>
</evidence>
<dbReference type="EnsemblMetazoa" id="AATE010865-RA">
    <property type="protein sequence ID" value="AATE010865-PA.1"/>
    <property type="gene ID" value="AATE010865"/>
</dbReference>
<feature type="region of interest" description="Disordered" evidence="1">
    <location>
        <begin position="1"/>
        <end position="29"/>
    </location>
</feature>
<name>A0A182J3X4_ANOAO</name>
<feature type="region of interest" description="Disordered" evidence="1">
    <location>
        <begin position="327"/>
        <end position="346"/>
    </location>
</feature>